<keyword evidence="3" id="KW-1185">Reference proteome</keyword>
<evidence type="ECO:0000313" key="2">
    <source>
        <dbReference type="EMBL" id="RXH74551.1"/>
    </source>
</evidence>
<sequence length="240" mass="26788">MNAVGRQTSGSGSSMHHLHRQYSTTSRTRRPSGCSPLVIHKSSINLIIFSNSPLVNSKLHAGSLIMRSSDFKLYATRMSRQSHRNGSDQSPPESRTPPPIASRSSSMRRNGDDRVSPSELSPGLLDIHSFDTELLPELTPRSQIIWATPQFNLTNNLRADREKKKGAILSVAKSKVVVRKRPLNKKEFAKKEVDIITIEPHSNALTVHETKLQVSNCQESYVNALATSHMPSLRREGMWT</sequence>
<evidence type="ECO:0000313" key="3">
    <source>
        <dbReference type="Proteomes" id="UP000290289"/>
    </source>
</evidence>
<dbReference type="GO" id="GO:0005874">
    <property type="term" value="C:microtubule"/>
    <property type="evidence" value="ECO:0007669"/>
    <property type="project" value="TreeGrafter"/>
</dbReference>
<feature type="region of interest" description="Disordered" evidence="1">
    <location>
        <begin position="1"/>
        <end position="34"/>
    </location>
</feature>
<dbReference type="InterPro" id="IPR027640">
    <property type="entry name" value="Kinesin-like_fam"/>
</dbReference>
<dbReference type="PANTHER" id="PTHR47971:SF15">
    <property type="entry name" value="KINESIN-LIKE PROTEIN KIN-13B"/>
    <property type="match status" value="1"/>
</dbReference>
<name>A0A498HZH7_MALDO</name>
<accession>A0A498HZH7</accession>
<dbReference type="AlphaFoldDB" id="A0A498HZH7"/>
<evidence type="ECO:0000256" key="1">
    <source>
        <dbReference type="SAM" id="MobiDB-lite"/>
    </source>
</evidence>
<dbReference type="PANTHER" id="PTHR47971">
    <property type="entry name" value="KINESIN-RELATED PROTEIN 6"/>
    <property type="match status" value="1"/>
</dbReference>
<feature type="compositionally biased region" description="Polar residues" evidence="1">
    <location>
        <begin position="1"/>
        <end position="14"/>
    </location>
</feature>
<gene>
    <name evidence="2" type="ORF">DVH24_029272</name>
</gene>
<protein>
    <submittedName>
        <fullName evidence="2">Uncharacterized protein</fullName>
    </submittedName>
</protein>
<dbReference type="Proteomes" id="UP000290289">
    <property type="component" value="Chromosome 15"/>
</dbReference>
<dbReference type="STRING" id="3750.A0A498HZH7"/>
<dbReference type="GO" id="GO:0007018">
    <property type="term" value="P:microtubule-based movement"/>
    <property type="evidence" value="ECO:0007669"/>
    <property type="project" value="InterPro"/>
</dbReference>
<dbReference type="GO" id="GO:0007019">
    <property type="term" value="P:microtubule depolymerization"/>
    <property type="evidence" value="ECO:0007669"/>
    <property type="project" value="TreeGrafter"/>
</dbReference>
<organism evidence="2 3">
    <name type="scientific">Malus domestica</name>
    <name type="common">Apple</name>
    <name type="synonym">Pyrus malus</name>
    <dbReference type="NCBI Taxonomy" id="3750"/>
    <lineage>
        <taxon>Eukaryota</taxon>
        <taxon>Viridiplantae</taxon>
        <taxon>Streptophyta</taxon>
        <taxon>Embryophyta</taxon>
        <taxon>Tracheophyta</taxon>
        <taxon>Spermatophyta</taxon>
        <taxon>Magnoliopsida</taxon>
        <taxon>eudicotyledons</taxon>
        <taxon>Gunneridae</taxon>
        <taxon>Pentapetalae</taxon>
        <taxon>rosids</taxon>
        <taxon>fabids</taxon>
        <taxon>Rosales</taxon>
        <taxon>Rosaceae</taxon>
        <taxon>Amygdaloideae</taxon>
        <taxon>Maleae</taxon>
        <taxon>Malus</taxon>
    </lineage>
</organism>
<dbReference type="EMBL" id="RDQH01000341">
    <property type="protein sequence ID" value="RXH74551.1"/>
    <property type="molecule type" value="Genomic_DNA"/>
</dbReference>
<reference evidence="2 3" key="1">
    <citation type="submission" date="2018-10" db="EMBL/GenBank/DDBJ databases">
        <title>A high-quality apple genome assembly.</title>
        <authorList>
            <person name="Hu J."/>
        </authorList>
    </citation>
    <scope>NUCLEOTIDE SEQUENCE [LARGE SCALE GENOMIC DNA]</scope>
    <source>
        <strain evidence="3">cv. HFTH1</strain>
        <tissue evidence="2">Young leaf</tissue>
    </source>
</reference>
<feature type="region of interest" description="Disordered" evidence="1">
    <location>
        <begin position="78"/>
        <end position="120"/>
    </location>
</feature>
<dbReference type="GO" id="GO:0003777">
    <property type="term" value="F:microtubule motor activity"/>
    <property type="evidence" value="ECO:0007669"/>
    <property type="project" value="InterPro"/>
</dbReference>
<comment type="caution">
    <text evidence="2">The sequence shown here is derived from an EMBL/GenBank/DDBJ whole genome shotgun (WGS) entry which is preliminary data.</text>
</comment>
<proteinExistence type="predicted"/>